<dbReference type="GO" id="GO:0005634">
    <property type="term" value="C:nucleus"/>
    <property type="evidence" value="ECO:0007669"/>
    <property type="project" value="UniProtKB-SubCell"/>
</dbReference>
<feature type="domain" description="Xylanolytic transcriptional activator regulatory" evidence="9">
    <location>
        <begin position="172"/>
        <end position="244"/>
    </location>
</feature>
<organism evidence="10 11">
    <name type="scientific">Hericium alpestre</name>
    <dbReference type="NCBI Taxonomy" id="135208"/>
    <lineage>
        <taxon>Eukaryota</taxon>
        <taxon>Fungi</taxon>
        <taxon>Dikarya</taxon>
        <taxon>Basidiomycota</taxon>
        <taxon>Agaricomycotina</taxon>
        <taxon>Agaricomycetes</taxon>
        <taxon>Russulales</taxon>
        <taxon>Hericiaceae</taxon>
        <taxon>Hericium</taxon>
    </lineage>
</organism>
<feature type="region of interest" description="Disordered" evidence="8">
    <location>
        <begin position="1509"/>
        <end position="1599"/>
    </location>
</feature>
<dbReference type="GO" id="GO:0000976">
    <property type="term" value="F:transcription cis-regulatory region binding"/>
    <property type="evidence" value="ECO:0007669"/>
    <property type="project" value="TreeGrafter"/>
</dbReference>
<dbReference type="SMART" id="SM00369">
    <property type="entry name" value="LRR_TYP"/>
    <property type="match status" value="4"/>
</dbReference>
<evidence type="ECO:0000313" key="10">
    <source>
        <dbReference type="EMBL" id="TFY83247.1"/>
    </source>
</evidence>
<evidence type="ECO:0000256" key="3">
    <source>
        <dbReference type="ARBA" id="ARBA00022737"/>
    </source>
</evidence>
<sequence length="1599" mass="176760">MYDGVGLSPSPYLSTTEDGQLLMYLERRLQWSKPFPSGHTFVCRSESSESENIHEPIPPDIVKYGVVSPEEIEILFRIFFDRINIFFSLLDPELHTPSRLIWSCPFLFTVICALGSRFWKQRPNLYPLAMEFARDAAGKALINGSQTIDICQAYLLMAVYPVPGKNWYEDRSWILMGVAIRMAMELNLHQPPPESCSESEKANRIRTWLNCFCVDRAHATSFGKPTSTPSEDIVARSCRDWYNSSRNNLPFDIHLVAYAEILLIMGRFRAETCRRTSPGAVDKEGIIEKCIEYDGKLAQMMSFWVRRYTDDPKNNDRMCNYRGNNTQMIASYLRLVVLSTAFPYASKRGLLRGSPLVDESIEVACTAIKIMAEKLYRTGILRFAMEANFLYVSFCAAFLINLLRPRFLPLLDEATQVEIIAIVKRLINVLGSKEVAYDGRHSPVLYSRFLSSLLNKHDQRPTSPQYNDEGMEFVPQFKQDRQQTPPNAIYWPDMPGHNSAGPGIGPAETTYVQAEGAFYHQVGEADMDFSLQYFMTAMNAHGQQGTQGAEHPHMSLPLANYPGMEELGDGIYSSSPSVAVEDRLWPLDNLPQYRDIMAISEGDFAAGRISPGPFQHKRRPSSPVSSTSLNHIHLAEALLRSEDNGATLDLSHRNLTDVGEYGAEELAAIGREDLMEDESSLLRITLASNRLATLPMAFALLSRLRYLNLKNNSFSVFPDVLTIMPSLEVLDVGRNKLKRLPSQPGSLVNLRVFSIYKNRISRLPSYLVKFQKLDILRIEQNPLEWPPKSVVESQDTSKDWIKGLQKWIEDNSSASDHRKVGNDSMQGDQGEPSITRDANNDDALFFRPITGATSWNNDSDLSMASDVESSFRPFFSSPRMERPPPLHLGSLPRDRDQPSPSSRSPESYLPTPEGSASPDAAEDLFPDTSNHARNASYAGSSSGSVRNSLRKKSLPDMRPAKLRLGMDTRNPDISSNTHSTGFATALKANNSVDHFIIPSPLSQRQDSSESEGSSFIYRTARPFAQPQITSSPTSVDRPAPAMDVERNSYFRRFSTLASSAISKTIPDSLLKLVDAIRGILFAVSQVYQTLRHYTVYAIDERLSSVLVKVLDPASTYMTQLINALDRFDAMSRRTIPTPSVCRGVIESCKDNVAVFGKAVGVLALQLKVLATHDDVRYTRQMLLVLYSAMAEISHAWNSMTPYIGAIEPFLRGCPPATAKSRPVKGSTTPLMGPTDAPPASAPAVAPAFLPQLPDSPLPDSPDGWRTHMARRHAGSFSVKDVEIGRSLPSSIDMPQFQAGVATTTDTPTPRAALRLAGYFPPFSGAPMTARVASPSRAPLKGSAYSPSVHSRQGSQTSLRGSPSISSPVLNHRLPALDTPSDLTTLVDKEALDAMTKAVEAAPSVWDMVDAVLADTPEKRLELGGTLQTAQYATRQLKDSIAILQDGGHVDRKATREDAHLFIKTVVQLSNTMKAHGGSHPLSYALRTNMVKLTNATEELVILLHVSSFSSSQTPRPYSPMTPVPGVPSHAASHLSDDIQLGPSLSRTHSLGDETPPKTRLPSSSARELPHSALPSRSFTIPTPPRRIHKGVSDDALDGL</sequence>
<feature type="region of interest" description="Disordered" evidence="8">
    <location>
        <begin position="812"/>
        <end position="841"/>
    </location>
</feature>
<dbReference type="SUPFAM" id="SSF52058">
    <property type="entry name" value="L domain-like"/>
    <property type="match status" value="1"/>
</dbReference>
<dbReference type="OrthoDB" id="1394818at2759"/>
<dbReference type="InterPro" id="IPR007219">
    <property type="entry name" value="XnlR_reg_dom"/>
</dbReference>
<evidence type="ECO:0000256" key="6">
    <source>
        <dbReference type="ARBA" id="ARBA00023163"/>
    </source>
</evidence>
<keyword evidence="4" id="KW-0805">Transcription regulation</keyword>
<keyword evidence="5" id="KW-0238">DNA-binding</keyword>
<proteinExistence type="predicted"/>
<dbReference type="InterPro" id="IPR003591">
    <property type="entry name" value="Leu-rich_rpt_typical-subtyp"/>
</dbReference>
<dbReference type="STRING" id="135208.A0A4Z0AA86"/>
<name>A0A4Z0AA86_9AGAM</name>
<evidence type="ECO:0000259" key="9">
    <source>
        <dbReference type="SMART" id="SM00906"/>
    </source>
</evidence>
<feature type="region of interest" description="Disordered" evidence="8">
    <location>
        <begin position="1217"/>
        <end position="1240"/>
    </location>
</feature>
<dbReference type="GO" id="GO:0000981">
    <property type="term" value="F:DNA-binding transcription factor activity, RNA polymerase II-specific"/>
    <property type="evidence" value="ECO:0007669"/>
    <property type="project" value="TreeGrafter"/>
</dbReference>
<dbReference type="CDD" id="cd12148">
    <property type="entry name" value="fungal_TF_MHR"/>
    <property type="match status" value="1"/>
</dbReference>
<gene>
    <name evidence="10" type="ORF">EWM64_g769</name>
</gene>
<evidence type="ECO:0000256" key="5">
    <source>
        <dbReference type="ARBA" id="ARBA00023125"/>
    </source>
</evidence>
<accession>A0A4Z0AA86</accession>
<dbReference type="InterPro" id="IPR032675">
    <property type="entry name" value="LRR_dom_sf"/>
</dbReference>
<dbReference type="PANTHER" id="PTHR31845:SF19">
    <property type="entry name" value="TRANSCRIPTION FACTOR DOMAIN-CONTAINING PROTEIN"/>
    <property type="match status" value="1"/>
</dbReference>
<keyword evidence="3" id="KW-0677">Repeat</keyword>
<protein>
    <recommendedName>
        <fullName evidence="9">Xylanolytic transcriptional activator regulatory domain-containing protein</fullName>
    </recommendedName>
</protein>
<feature type="compositionally biased region" description="Pro residues" evidence="8">
    <location>
        <begin position="1516"/>
        <end position="1525"/>
    </location>
</feature>
<evidence type="ECO:0000313" key="11">
    <source>
        <dbReference type="Proteomes" id="UP000298061"/>
    </source>
</evidence>
<keyword evidence="6" id="KW-0804">Transcription</keyword>
<evidence type="ECO:0000256" key="2">
    <source>
        <dbReference type="ARBA" id="ARBA00022614"/>
    </source>
</evidence>
<dbReference type="InterPro" id="IPR019487">
    <property type="entry name" value="RAM_signalling_pathway_SOG2"/>
</dbReference>
<dbReference type="PANTHER" id="PTHR31845">
    <property type="entry name" value="FINGER DOMAIN PROTEIN, PUTATIVE-RELATED"/>
    <property type="match status" value="1"/>
</dbReference>
<dbReference type="Gene3D" id="3.80.10.10">
    <property type="entry name" value="Ribonuclease Inhibitor"/>
    <property type="match status" value="1"/>
</dbReference>
<reference evidence="10 11" key="1">
    <citation type="submission" date="2019-02" db="EMBL/GenBank/DDBJ databases">
        <title>Genome sequencing of the rare red list fungi Hericium alpestre (H. flagellum).</title>
        <authorList>
            <person name="Buettner E."/>
            <person name="Kellner H."/>
        </authorList>
    </citation>
    <scope>NUCLEOTIDE SEQUENCE [LARGE SCALE GENOMIC DNA]</scope>
    <source>
        <strain evidence="10 11">DSM 108284</strain>
    </source>
</reference>
<feature type="compositionally biased region" description="Polar residues" evidence="8">
    <location>
        <begin position="1344"/>
        <end position="1368"/>
    </location>
</feature>
<feature type="compositionally biased region" description="Basic and acidic residues" evidence="8">
    <location>
        <begin position="953"/>
        <end position="970"/>
    </location>
</feature>
<dbReference type="InterPro" id="IPR051089">
    <property type="entry name" value="prtT"/>
</dbReference>
<evidence type="ECO:0000256" key="1">
    <source>
        <dbReference type="ARBA" id="ARBA00004123"/>
    </source>
</evidence>
<dbReference type="GO" id="GO:0008270">
    <property type="term" value="F:zinc ion binding"/>
    <property type="evidence" value="ECO:0007669"/>
    <property type="project" value="InterPro"/>
</dbReference>
<feature type="compositionally biased region" description="Low complexity" evidence="8">
    <location>
        <begin position="898"/>
        <end position="910"/>
    </location>
</feature>
<feature type="region of interest" description="Disordered" evidence="8">
    <location>
        <begin position="1329"/>
        <end position="1377"/>
    </location>
</feature>
<dbReference type="Pfam" id="PF10428">
    <property type="entry name" value="SOG2"/>
    <property type="match status" value="1"/>
</dbReference>
<keyword evidence="2" id="KW-0433">Leucine-rich repeat</keyword>
<comment type="caution">
    <text evidence="10">The sequence shown here is derived from an EMBL/GenBank/DDBJ whole genome shotgun (WGS) entry which is preliminary data.</text>
</comment>
<dbReference type="SMART" id="SM00906">
    <property type="entry name" value="Fungal_trans"/>
    <property type="match status" value="1"/>
</dbReference>
<feature type="region of interest" description="Disordered" evidence="8">
    <location>
        <begin position="873"/>
        <end position="975"/>
    </location>
</feature>
<evidence type="ECO:0000256" key="7">
    <source>
        <dbReference type="ARBA" id="ARBA00023242"/>
    </source>
</evidence>
<evidence type="ECO:0000256" key="8">
    <source>
        <dbReference type="SAM" id="MobiDB-lite"/>
    </source>
</evidence>
<comment type="subcellular location">
    <subcellularLocation>
        <location evidence="1">Nucleus</location>
    </subcellularLocation>
</comment>
<dbReference type="EMBL" id="SFCI01000042">
    <property type="protein sequence ID" value="TFY83247.1"/>
    <property type="molecule type" value="Genomic_DNA"/>
</dbReference>
<evidence type="ECO:0000256" key="4">
    <source>
        <dbReference type="ARBA" id="ARBA00023015"/>
    </source>
</evidence>
<keyword evidence="7" id="KW-0539">Nucleus</keyword>
<dbReference type="Pfam" id="PF04082">
    <property type="entry name" value="Fungal_trans"/>
    <property type="match status" value="1"/>
</dbReference>
<feature type="compositionally biased region" description="Polar residues" evidence="8">
    <location>
        <begin position="927"/>
        <end position="947"/>
    </location>
</feature>
<dbReference type="Proteomes" id="UP000298061">
    <property type="component" value="Unassembled WGS sequence"/>
</dbReference>
<dbReference type="GO" id="GO:0006351">
    <property type="term" value="P:DNA-templated transcription"/>
    <property type="evidence" value="ECO:0007669"/>
    <property type="project" value="InterPro"/>
</dbReference>
<keyword evidence="11" id="KW-1185">Reference proteome</keyword>